<accession>A0A023MI86</accession>
<gene>
    <name evidence="1" type="ORF">AsGV126</name>
    <name evidence="2" type="ORF">AsGV129</name>
</gene>
<name>A0A023MI86_GVAS</name>
<keyword evidence="3" id="KW-1185">Reference proteome</keyword>
<sequence length="136" mass="15377">MLIIIPSITCDVPVVAKKFEDEVYIACEEICNCLGIKNNLSNMLQLRSAKDLTGVRLFGTDKKFVGESKLNNYVKSYYPLKQPLLQSFLLNVHNNCRTLLGENRNTSLQTLVSLTKQIHDDVTVLKKYITVDPNSL</sequence>
<proteinExistence type="predicted"/>
<evidence type="ECO:0000313" key="3">
    <source>
        <dbReference type="Proteomes" id="UP000232958"/>
    </source>
</evidence>
<dbReference type="EMBL" id="KC994902">
    <property type="protein sequence ID" value="AHN92165.1"/>
    <property type="molecule type" value="Genomic_DNA"/>
</dbReference>
<reference evidence="2 3" key="2">
    <citation type="submission" date="2015-05" db="EMBL/GenBank/DDBJ databases">
        <title>Complete Sequence of an Agrotis segetum granulovirus isolate from Europe.</title>
        <authorList>
            <person name="Gueli Alletti G."/>
            <person name="Wennmann J.T."/>
            <person name="Jehle J.A."/>
        </authorList>
    </citation>
    <scope>NUCLEOTIDE SEQUENCE [LARGE SCALE GENOMIC DNA]</scope>
    <source>
        <strain evidence="2 3">DA</strain>
    </source>
</reference>
<reference evidence="1" key="1">
    <citation type="journal article" date="2014" name="Arch. Virol.">
        <title>Complete genome sequence of Agrotis segetum granulovirus Shanghai strain.</title>
        <authorList>
            <person name="Zhang X."/>
            <person name="Liang Z."/>
            <person name="Yin X."/>
            <person name="Wang J."/>
            <person name="Shao X."/>
        </authorList>
    </citation>
    <scope>NUCLEOTIDE SEQUENCE</scope>
    <source>
        <strain evidence="1">L1</strain>
    </source>
</reference>
<organismHost>
    <name type="scientific">Agrotis segetum</name>
    <name type="common">Turnip moth</name>
    <dbReference type="NCBI Taxonomy" id="47767"/>
</organismHost>
<evidence type="ECO:0000313" key="2">
    <source>
        <dbReference type="EMBL" id="AKN63403.1"/>
    </source>
</evidence>
<dbReference type="Proteomes" id="UP000232958">
    <property type="component" value="Segment"/>
</dbReference>
<organism evidence="1">
    <name type="scientific">Agrotis segetum granulosis virus</name>
    <name type="common">AsGV</name>
    <name type="synonym">Agrotis segetum granulovirus</name>
    <dbReference type="NCBI Taxonomy" id="10464"/>
    <lineage>
        <taxon>Viruses</taxon>
        <taxon>Viruses incertae sedis</taxon>
        <taxon>Naldaviricetes</taxon>
        <taxon>Lefavirales</taxon>
        <taxon>Baculoviridae</taxon>
        <taxon>Betabaculovirus</taxon>
        <taxon>Betabaculovirus agsegetum</taxon>
    </lineage>
</organism>
<evidence type="ECO:0000313" key="1">
    <source>
        <dbReference type="EMBL" id="AHN92165.1"/>
    </source>
</evidence>
<protein>
    <submittedName>
        <fullName evidence="1">Uncharacterized protein</fullName>
    </submittedName>
</protein>
<dbReference type="EMBL" id="KR584663">
    <property type="protein sequence ID" value="AKN63403.1"/>
    <property type="molecule type" value="Genomic_DNA"/>
</dbReference>